<dbReference type="NCBIfam" id="TIGR00756">
    <property type="entry name" value="PPR"/>
    <property type="match status" value="7"/>
</dbReference>
<dbReference type="Pfam" id="PF13041">
    <property type="entry name" value="PPR_2"/>
    <property type="match status" value="2"/>
</dbReference>
<dbReference type="Gene3D" id="1.25.40.10">
    <property type="entry name" value="Tetratricopeptide repeat domain"/>
    <property type="match status" value="3"/>
</dbReference>
<reference evidence="3" key="1">
    <citation type="submission" date="2021-01" db="EMBL/GenBank/DDBJ databases">
        <authorList>
            <person name="Corre E."/>
            <person name="Pelletier E."/>
            <person name="Niang G."/>
            <person name="Scheremetjew M."/>
            <person name="Finn R."/>
            <person name="Kale V."/>
            <person name="Holt S."/>
            <person name="Cochrane G."/>
            <person name="Meng A."/>
            <person name="Brown T."/>
            <person name="Cohen L."/>
        </authorList>
    </citation>
    <scope>NUCLEOTIDE SEQUENCE</scope>
    <source>
        <strain evidence="3">CCMP622</strain>
    </source>
</reference>
<feature type="repeat" description="PPR" evidence="1">
    <location>
        <begin position="78"/>
        <end position="112"/>
    </location>
</feature>
<proteinExistence type="predicted"/>
<feature type="repeat" description="PPR" evidence="1">
    <location>
        <begin position="43"/>
        <end position="77"/>
    </location>
</feature>
<feature type="repeat" description="PPR" evidence="1">
    <location>
        <begin position="8"/>
        <end position="42"/>
    </location>
</feature>
<dbReference type="PANTHER" id="PTHR47938">
    <property type="entry name" value="RESPIRATORY COMPLEX I CHAPERONE (CIA84), PUTATIVE (AFU_ORTHOLOGUE AFUA_2G06020)-RELATED"/>
    <property type="match status" value="1"/>
</dbReference>
<dbReference type="GO" id="GO:0003729">
    <property type="term" value="F:mRNA binding"/>
    <property type="evidence" value="ECO:0007669"/>
    <property type="project" value="TreeGrafter"/>
</dbReference>
<protein>
    <recommendedName>
        <fullName evidence="4">Pentacotripeptide-repeat region of PRORP domain-containing protein</fullName>
    </recommendedName>
</protein>
<evidence type="ECO:0000256" key="1">
    <source>
        <dbReference type="PROSITE-ProRule" id="PRU00708"/>
    </source>
</evidence>
<feature type="repeat" description="PPR" evidence="1">
    <location>
        <begin position="189"/>
        <end position="223"/>
    </location>
</feature>
<dbReference type="InterPro" id="IPR002885">
    <property type="entry name" value="PPR_rpt"/>
</dbReference>
<dbReference type="EMBL" id="HBHP01034644">
    <property type="protein sequence ID" value="CAD9777304.1"/>
    <property type="molecule type" value="Transcribed_RNA"/>
</dbReference>
<name>A0A7S2XJS3_9EUKA</name>
<dbReference type="PROSITE" id="PS51257">
    <property type="entry name" value="PROKAR_LIPOPROTEIN"/>
    <property type="match status" value="1"/>
</dbReference>
<dbReference type="PROSITE" id="PS51375">
    <property type="entry name" value="PPR"/>
    <property type="match status" value="6"/>
</dbReference>
<feature type="repeat" description="PPR" evidence="1">
    <location>
        <begin position="224"/>
        <end position="258"/>
    </location>
</feature>
<feature type="compositionally biased region" description="Polar residues" evidence="2">
    <location>
        <begin position="346"/>
        <end position="356"/>
    </location>
</feature>
<accession>A0A7S2XJS3</accession>
<dbReference type="Pfam" id="PF01535">
    <property type="entry name" value="PPR"/>
    <property type="match status" value="3"/>
</dbReference>
<organism evidence="3">
    <name type="scientific">Lotharella oceanica</name>
    <dbReference type="NCBI Taxonomy" id="641309"/>
    <lineage>
        <taxon>Eukaryota</taxon>
        <taxon>Sar</taxon>
        <taxon>Rhizaria</taxon>
        <taxon>Cercozoa</taxon>
        <taxon>Chlorarachniophyceae</taxon>
        <taxon>Lotharella</taxon>
    </lineage>
</organism>
<feature type="repeat" description="PPR" evidence="1">
    <location>
        <begin position="113"/>
        <end position="148"/>
    </location>
</feature>
<sequence length="356" mass="39820">MKHGVRPDVVTYNTLLSACERAANVSKAIQLFHNMSACGVVADTISFNSLISCLGKAGEWKKAMQYFDQMTSLKVKQDEITFTSAITACGKGRQWAKALELFGEMDRRGLPCSVISYTATINACERSGRWSEALQMFDLMAKDRRVQPNVVTYTAAISACACGKQWVRALEILNNMQKQATCHANVRPNQITYGMAIRACARCNKWEKAMEVMRAMDQKGIRHGSFSFSEAISACSGGGYHVEAVRLYDRMCTEKIRPNRRAFAGVLTSLDKLKQHHRVQQVVQHIKAMGIDHFNHPVFNLNQPSQQRRRGGYSRHGPSSVGFRNNHRGGNASGDSSRAGSWRRQGATTSNRRYNR</sequence>
<feature type="region of interest" description="Disordered" evidence="2">
    <location>
        <begin position="297"/>
        <end position="356"/>
    </location>
</feature>
<evidence type="ECO:0000313" key="3">
    <source>
        <dbReference type="EMBL" id="CAD9777304.1"/>
    </source>
</evidence>
<dbReference type="AlphaFoldDB" id="A0A7S2XJS3"/>
<evidence type="ECO:0008006" key="4">
    <source>
        <dbReference type="Google" id="ProtNLM"/>
    </source>
</evidence>
<dbReference type="InterPro" id="IPR011990">
    <property type="entry name" value="TPR-like_helical_dom_sf"/>
</dbReference>
<gene>
    <name evidence="3" type="ORF">LSP00402_LOCUS21320</name>
</gene>
<evidence type="ECO:0000256" key="2">
    <source>
        <dbReference type="SAM" id="MobiDB-lite"/>
    </source>
</evidence>
<dbReference type="PANTHER" id="PTHR47938:SF35">
    <property type="entry name" value="PENTATRICOPEPTIDE REPEAT-CONTAINING PROTEIN 4, MITOCHONDRIAL-RELATED"/>
    <property type="match status" value="1"/>
</dbReference>